<dbReference type="InterPro" id="IPR036388">
    <property type="entry name" value="WH-like_DNA-bd_sf"/>
</dbReference>
<dbReference type="CDD" id="cd06170">
    <property type="entry name" value="LuxR_C_like"/>
    <property type="match status" value="1"/>
</dbReference>
<feature type="repeat" description="TPR" evidence="1">
    <location>
        <begin position="829"/>
        <end position="862"/>
    </location>
</feature>
<proteinExistence type="predicted"/>
<dbReference type="Gene3D" id="3.40.50.300">
    <property type="entry name" value="P-loop containing nucleotide triphosphate hydrolases"/>
    <property type="match status" value="1"/>
</dbReference>
<protein>
    <submittedName>
        <fullName evidence="4">AAA family ATPase</fullName>
    </submittedName>
</protein>
<dbReference type="InterPro" id="IPR000792">
    <property type="entry name" value="Tscrpt_reg_LuxR_C"/>
</dbReference>
<evidence type="ECO:0000256" key="1">
    <source>
        <dbReference type="PROSITE-ProRule" id="PRU00339"/>
    </source>
</evidence>
<keyword evidence="1" id="KW-0802">TPR repeat</keyword>
<feature type="region of interest" description="Disordered" evidence="2">
    <location>
        <begin position="956"/>
        <end position="979"/>
    </location>
</feature>
<keyword evidence="5" id="KW-1185">Reference proteome</keyword>
<name>A0ABZ1NT04_STRVL</name>
<dbReference type="PRINTS" id="PR00038">
    <property type="entry name" value="HTHLUXR"/>
</dbReference>
<dbReference type="EMBL" id="CP107906">
    <property type="protein sequence ID" value="WUG94869.1"/>
    <property type="molecule type" value="Genomic_DNA"/>
</dbReference>
<dbReference type="Gene3D" id="1.25.40.10">
    <property type="entry name" value="Tetratricopeptide repeat domain"/>
    <property type="match status" value="1"/>
</dbReference>
<dbReference type="InterPro" id="IPR041664">
    <property type="entry name" value="AAA_16"/>
</dbReference>
<evidence type="ECO:0000313" key="4">
    <source>
        <dbReference type="EMBL" id="WUG94869.1"/>
    </source>
</evidence>
<dbReference type="InterPro" id="IPR011990">
    <property type="entry name" value="TPR-like_helical_dom_sf"/>
</dbReference>
<feature type="domain" description="HTH luxR-type" evidence="3">
    <location>
        <begin position="887"/>
        <end position="952"/>
    </location>
</feature>
<reference evidence="4 5" key="1">
    <citation type="submission" date="2022-10" db="EMBL/GenBank/DDBJ databases">
        <title>The complete genomes of actinobacterial strains from the NBC collection.</title>
        <authorList>
            <person name="Joergensen T.S."/>
            <person name="Alvarez Arevalo M."/>
            <person name="Sterndorff E.B."/>
            <person name="Faurdal D."/>
            <person name="Vuksanovic O."/>
            <person name="Mourched A.-S."/>
            <person name="Charusanti P."/>
            <person name="Shaw S."/>
            <person name="Blin K."/>
            <person name="Weber T."/>
        </authorList>
    </citation>
    <scope>NUCLEOTIDE SEQUENCE [LARGE SCALE GENOMIC DNA]</scope>
    <source>
        <strain evidence="4 5">NBC_00456</strain>
    </source>
</reference>
<feature type="compositionally biased region" description="Basic and acidic residues" evidence="2">
    <location>
        <begin position="962"/>
        <end position="979"/>
    </location>
</feature>
<dbReference type="SUPFAM" id="SSF52540">
    <property type="entry name" value="P-loop containing nucleoside triphosphate hydrolases"/>
    <property type="match status" value="1"/>
</dbReference>
<dbReference type="SUPFAM" id="SSF46894">
    <property type="entry name" value="C-terminal effector domain of the bipartite response regulators"/>
    <property type="match status" value="1"/>
</dbReference>
<dbReference type="Gene3D" id="1.10.10.10">
    <property type="entry name" value="Winged helix-like DNA-binding domain superfamily/Winged helix DNA-binding domain"/>
    <property type="match status" value="1"/>
</dbReference>
<dbReference type="PROSITE" id="PS50005">
    <property type="entry name" value="TPR"/>
    <property type="match status" value="1"/>
</dbReference>
<evidence type="ECO:0000259" key="3">
    <source>
        <dbReference type="PROSITE" id="PS50043"/>
    </source>
</evidence>
<organism evidence="4 5">
    <name type="scientific">Streptomyces violaceus</name>
    <name type="common">Streptomyces venezuelae</name>
    <dbReference type="NCBI Taxonomy" id="1936"/>
    <lineage>
        <taxon>Bacteria</taxon>
        <taxon>Bacillati</taxon>
        <taxon>Actinomycetota</taxon>
        <taxon>Actinomycetes</taxon>
        <taxon>Kitasatosporales</taxon>
        <taxon>Streptomycetaceae</taxon>
        <taxon>Streptomyces</taxon>
    </lineage>
</organism>
<sequence length="979" mass="105422">MLDTRTRHDEIVGRAELLGRLLEARHHSRRAGLTCHVVTGEPKVGRTALLTQVCRATQSHPGPSVHIACSRHANRLFAALTDGLLRQAADRRHAEAERAASRLRADVRPGGTRVRKPDEECVPAGFQDLVEALTRDTPMVIALDDVDQATHTSLVRLRRVLRDVAHLPVTLVASTRSGEPAVAPTELGDLLRGAGTITLRGLSEQETGAVLYERLRRRFDADFVATCHQVTAGNPFLVGAVCDWIRAQEPPVAGPAELRKAVIPSVAEAMIGPANRVDPRARSVAEAIAIARISGEADPALVASISGNRLQDTLATLDLLVRTRLATDDHAVALRHPLLNTALLGAMTMMSRNAAHLAAATFLHRRRDAALRAACHLTASTVPLDTPWSVTTLITAARSADATARDRVRYLEQADQASAAQTGAEGTWSRVAPELAAARIALDRREGLRAAVEMLSRMTDAAVRRRLLALIGATLCEGDPRHDEFGTLEAVRFAVAGTEFHDWPQNFLAYGRSMSPTPAADRHSEGVHTSPDTDTDTDIDASDDVRRHPAAAAISAFSTLLLGKAPSTALANAREALDHDLDDLLLHPQALPAALAVLTGGGHQAEALARRRRLVDDVGRLPRWVRVAVELTQAAGHYAAGELSAARHVLTRQLSDLSALPVYGGHGYSQFRTCLVGLLANVQLDLGDPARAQALLRRHHHEGHPSAEWYEADVPLARARLRVRAGDLRGGVAELLEIVRRREATGISGPGTLCWRNESALLMAKAGAREQAVREARRQLAFAEGTSSPQERSRALRVWGALSEGAAAVERLTSAVELLQGSGNDLDMARTSAELGTALARLGQHSEAVNALTRAARLAADRGARDLADRVRLQLVALEARAPQDVSVRGILALTPREREILIDAVLGQANNTIASNRHVTRRTVELHLSSAYRKLGISGRSEFGKILGSPGRWEILTGGTRPEDRTSARRTEHFGGGP</sequence>
<dbReference type="InterPro" id="IPR016032">
    <property type="entry name" value="Sig_transdc_resp-reg_C-effctor"/>
</dbReference>
<dbReference type="PROSITE" id="PS50043">
    <property type="entry name" value="HTH_LUXR_2"/>
    <property type="match status" value="1"/>
</dbReference>
<accession>A0ABZ1NT04</accession>
<dbReference type="Proteomes" id="UP001341259">
    <property type="component" value="Chromosome"/>
</dbReference>
<dbReference type="SMART" id="SM00421">
    <property type="entry name" value="HTH_LUXR"/>
    <property type="match status" value="1"/>
</dbReference>
<dbReference type="RefSeq" id="WP_328339773.1">
    <property type="nucleotide sequence ID" value="NZ_CP107906.1"/>
</dbReference>
<gene>
    <name evidence="4" type="ORF">OHB29_18425</name>
</gene>
<evidence type="ECO:0000313" key="5">
    <source>
        <dbReference type="Proteomes" id="UP001341259"/>
    </source>
</evidence>
<dbReference type="Pfam" id="PF13191">
    <property type="entry name" value="AAA_16"/>
    <property type="match status" value="1"/>
</dbReference>
<feature type="region of interest" description="Disordered" evidence="2">
    <location>
        <begin position="514"/>
        <end position="538"/>
    </location>
</feature>
<dbReference type="Pfam" id="PF00196">
    <property type="entry name" value="GerE"/>
    <property type="match status" value="1"/>
</dbReference>
<dbReference type="SUPFAM" id="SSF48452">
    <property type="entry name" value="TPR-like"/>
    <property type="match status" value="1"/>
</dbReference>
<evidence type="ECO:0000256" key="2">
    <source>
        <dbReference type="SAM" id="MobiDB-lite"/>
    </source>
</evidence>
<dbReference type="InterPro" id="IPR019734">
    <property type="entry name" value="TPR_rpt"/>
</dbReference>
<dbReference type="InterPro" id="IPR027417">
    <property type="entry name" value="P-loop_NTPase"/>
</dbReference>